<accession>Q7MSE8</accession>
<dbReference type="eggNOG" id="COG2165">
    <property type="taxonomic scope" value="Bacteria"/>
</dbReference>
<feature type="transmembrane region" description="Helical" evidence="1">
    <location>
        <begin position="6"/>
        <end position="26"/>
    </location>
</feature>
<dbReference type="NCBIfam" id="TIGR02532">
    <property type="entry name" value="IV_pilin_GFxxxE"/>
    <property type="match status" value="1"/>
</dbReference>
<dbReference type="EMBL" id="BX571658">
    <property type="protein sequence ID" value="CAE09667.1"/>
    <property type="molecule type" value="Genomic_DNA"/>
</dbReference>
<evidence type="ECO:0000313" key="2">
    <source>
        <dbReference type="EMBL" id="CAE09667.1"/>
    </source>
</evidence>
<proteinExistence type="predicted"/>
<protein>
    <recommendedName>
        <fullName evidence="4">Prepilin-type N-terminal cleavage/methylation domain-containing protein</fullName>
    </recommendedName>
</protein>
<gene>
    <name evidence="2" type="ordered locus">WS0531</name>
</gene>
<dbReference type="HOGENOM" id="CLU_142725_0_0_7"/>
<dbReference type="InterPro" id="IPR012902">
    <property type="entry name" value="N_methyl_site"/>
</dbReference>
<organism evidence="3">
    <name type="scientific">Wolinella succinogenes (strain ATCC 29543 / DSM 1740 / CCUG 13145 / JCM 31913 / LMG 7466 / NCTC 11488 / FDC 602W)</name>
    <name type="common">Vibrio succinogenes</name>
    <dbReference type="NCBI Taxonomy" id="273121"/>
    <lineage>
        <taxon>Bacteria</taxon>
        <taxon>Pseudomonadati</taxon>
        <taxon>Campylobacterota</taxon>
        <taxon>Epsilonproteobacteria</taxon>
        <taxon>Campylobacterales</taxon>
        <taxon>Helicobacteraceae</taxon>
        <taxon>Wolinella</taxon>
    </lineage>
</organism>
<reference evidence="2 3" key="1">
    <citation type="journal article" date="2003" name="Proc. Natl. Acad. Sci. U.S.A.">
        <title>Complete genome sequence and analysis of Wolinella succinogenes.</title>
        <authorList>
            <person name="Baar C."/>
            <person name="Eppinger M."/>
            <person name="Raddatz G."/>
            <person name="Simon JM."/>
            <person name="Lanz C."/>
            <person name="Klimmek O."/>
            <person name="Nandakumar R."/>
            <person name="Gross R."/>
            <person name="Rosinus A."/>
            <person name="Keller H."/>
            <person name="Jagtap P."/>
            <person name="Linke B."/>
            <person name="Meyer F."/>
            <person name="Lederer H."/>
            <person name="Schuster S.C."/>
        </authorList>
    </citation>
    <scope>NUCLEOTIDE SEQUENCE [LARGE SCALE GENOMIC DNA]</scope>
    <source>
        <strain evidence="3">ATCC 29543 / DSM 1740 / CCUG 13145 / JCM 31913 / LMG 7466 / NCTC 11488 / FDC 602W</strain>
    </source>
</reference>
<keyword evidence="3" id="KW-1185">Reference proteome</keyword>
<dbReference type="SUPFAM" id="SSF54523">
    <property type="entry name" value="Pili subunits"/>
    <property type="match status" value="1"/>
</dbReference>
<dbReference type="Pfam" id="PF07963">
    <property type="entry name" value="N_methyl"/>
    <property type="match status" value="1"/>
</dbReference>
<dbReference type="AlphaFoldDB" id="Q7MSE8"/>
<dbReference type="STRING" id="273121.WS0531"/>
<sequence length="135" mass="14526">MKHSSAFTMIEIVFVIVILGILAAIAMPKLALGRSDACITKLRGEISAVRSTINLEQSKEFLLGNAPTLLPQAKLAKLLSLSTQATTCGWNQEGENFTAFVGTQNALFTLTSTSFDCADLTNKLCLALTQRTDSE</sequence>
<dbReference type="KEGG" id="wsu:WS0531"/>
<dbReference type="InterPro" id="IPR045584">
    <property type="entry name" value="Pilin-like"/>
</dbReference>
<dbReference type="Gene3D" id="3.30.700.10">
    <property type="entry name" value="Glycoprotein, Type 4 Pilin"/>
    <property type="match status" value="1"/>
</dbReference>
<evidence type="ECO:0000256" key="1">
    <source>
        <dbReference type="SAM" id="Phobius"/>
    </source>
</evidence>
<evidence type="ECO:0008006" key="4">
    <source>
        <dbReference type="Google" id="ProtNLM"/>
    </source>
</evidence>
<keyword evidence="1" id="KW-0472">Membrane</keyword>
<name>Q7MSE8_WOLSU</name>
<evidence type="ECO:0000313" key="3">
    <source>
        <dbReference type="Proteomes" id="UP000000422"/>
    </source>
</evidence>
<keyword evidence="1" id="KW-0812">Transmembrane</keyword>
<keyword evidence="1" id="KW-1133">Transmembrane helix</keyword>
<dbReference type="Proteomes" id="UP000000422">
    <property type="component" value="Chromosome"/>
</dbReference>